<organism evidence="2 3">
    <name type="scientific">Streptomyces antimycoticus</name>
    <dbReference type="NCBI Taxonomy" id="68175"/>
    <lineage>
        <taxon>Bacteria</taxon>
        <taxon>Bacillati</taxon>
        <taxon>Actinomycetota</taxon>
        <taxon>Actinomycetes</taxon>
        <taxon>Kitasatosporales</taxon>
        <taxon>Streptomycetaceae</taxon>
        <taxon>Streptomyces</taxon>
        <taxon>Streptomyces violaceusniger group</taxon>
    </lineage>
</organism>
<keyword evidence="3" id="KW-1185">Reference proteome</keyword>
<dbReference type="Proteomes" id="UP000299290">
    <property type="component" value="Unassembled WGS sequence"/>
</dbReference>
<sequence>MTGATRRQSARALNASIPDTRDTDLETTQTALAGADEVGAPCSTCTATISVFGKAAGPEWRWTPAPSHSPRIWRNHRSLCWTWAENKNAGIGSGPGWRETHA</sequence>
<evidence type="ECO:0000313" key="3">
    <source>
        <dbReference type="Proteomes" id="UP000299290"/>
    </source>
</evidence>
<dbReference type="EMBL" id="BJHV01000001">
    <property type="protein sequence ID" value="GDY41411.1"/>
    <property type="molecule type" value="Genomic_DNA"/>
</dbReference>
<evidence type="ECO:0000313" key="2">
    <source>
        <dbReference type="EMBL" id="GDY41411.1"/>
    </source>
</evidence>
<proteinExistence type="predicted"/>
<reference evidence="2 3" key="1">
    <citation type="journal article" date="2020" name="Int. J. Syst. Evol. Microbiol.">
        <title>Reclassification of Streptomyces castelarensis and Streptomyces sporoclivatus as later heterotypic synonyms of Streptomyces antimycoticus.</title>
        <authorList>
            <person name="Komaki H."/>
            <person name="Tamura T."/>
        </authorList>
    </citation>
    <scope>NUCLEOTIDE SEQUENCE [LARGE SCALE GENOMIC DNA]</scope>
    <source>
        <strain evidence="2 3">NBRC 12839</strain>
    </source>
</reference>
<feature type="region of interest" description="Disordered" evidence="1">
    <location>
        <begin position="1"/>
        <end position="24"/>
    </location>
</feature>
<gene>
    <name evidence="2" type="ORF">SANT12839_022930</name>
</gene>
<evidence type="ECO:0000256" key="1">
    <source>
        <dbReference type="SAM" id="MobiDB-lite"/>
    </source>
</evidence>
<accession>A0A4D4JX59</accession>
<name>A0A4D4JX59_9ACTN</name>
<dbReference type="AlphaFoldDB" id="A0A4D4JX59"/>
<protein>
    <submittedName>
        <fullName evidence="2">Uncharacterized protein</fullName>
    </submittedName>
</protein>
<comment type="caution">
    <text evidence="2">The sequence shown here is derived from an EMBL/GenBank/DDBJ whole genome shotgun (WGS) entry which is preliminary data.</text>
</comment>